<dbReference type="RefSeq" id="WP_091054034.1">
    <property type="nucleotide sequence ID" value="NZ_FNGF01000008.1"/>
</dbReference>
<dbReference type="EMBL" id="FNGF01000008">
    <property type="protein sequence ID" value="SDL69707.1"/>
    <property type="molecule type" value="Genomic_DNA"/>
</dbReference>
<name>A0A1G9M6X0_9ACTN</name>
<evidence type="ECO:0000313" key="5">
    <source>
        <dbReference type="EMBL" id="SDL69707.1"/>
    </source>
</evidence>
<dbReference type="STRING" id="380244.SAMN05216298_4868"/>
<gene>
    <name evidence="5" type="ORF">SAMN05216298_4868</name>
</gene>
<accession>A0A1G9M6X0</accession>
<proteinExistence type="predicted"/>
<evidence type="ECO:0000256" key="1">
    <source>
        <dbReference type="ARBA" id="ARBA00004255"/>
    </source>
</evidence>
<dbReference type="GO" id="GO:0012505">
    <property type="term" value="C:endomembrane system"/>
    <property type="evidence" value="ECO:0007669"/>
    <property type="project" value="UniProtKB-ARBA"/>
</dbReference>
<evidence type="ECO:0000256" key="2">
    <source>
        <dbReference type="ARBA" id="ARBA00023034"/>
    </source>
</evidence>
<dbReference type="Proteomes" id="UP000198662">
    <property type="component" value="Unassembled WGS sequence"/>
</dbReference>
<dbReference type="InterPro" id="IPR008628">
    <property type="entry name" value="GPP34-like"/>
</dbReference>
<dbReference type="InterPro" id="IPR038261">
    <property type="entry name" value="GPP34-like_sf"/>
</dbReference>
<keyword evidence="3" id="KW-0446">Lipid-binding</keyword>
<evidence type="ECO:0000313" key="6">
    <source>
        <dbReference type="Proteomes" id="UP000198662"/>
    </source>
</evidence>
<reference evidence="6" key="1">
    <citation type="submission" date="2016-10" db="EMBL/GenBank/DDBJ databases">
        <authorList>
            <person name="Varghese N."/>
            <person name="Submissions S."/>
        </authorList>
    </citation>
    <scope>NUCLEOTIDE SEQUENCE [LARGE SCALE GENOMIC DNA]</scope>
    <source>
        <strain evidence="6">CGMCC 4.3147</strain>
    </source>
</reference>
<keyword evidence="4" id="KW-0472">Membrane</keyword>
<keyword evidence="6" id="KW-1185">Reference proteome</keyword>
<dbReference type="Pfam" id="PF05719">
    <property type="entry name" value="GPP34"/>
    <property type="match status" value="1"/>
</dbReference>
<sequence>MSTLPQELALLAYDRTTGRERTGGYLDLALGGAVLFTLALAGRVDLDGKKVRVLDPAPTGDPVVDERLAALAADKPRAPHTVVERFARKLTETVRDGLVADGALRHERGKALGVFPVNRYLQARGGIGDETRVRLASAVRTGRTADERTAALLALVAAVNLEKAVFPDRETRPDRKRLKAFAEAHWVGSATRKAVANRRGASAAVASGGGG</sequence>
<dbReference type="AlphaFoldDB" id="A0A1G9M6X0"/>
<dbReference type="GO" id="GO:0070273">
    <property type="term" value="F:phosphatidylinositol-4-phosphate binding"/>
    <property type="evidence" value="ECO:0007669"/>
    <property type="project" value="InterPro"/>
</dbReference>
<dbReference type="OrthoDB" id="4962633at2"/>
<comment type="subcellular location">
    <subcellularLocation>
        <location evidence="1">Golgi apparatus membrane</location>
        <topology evidence="1">Peripheral membrane protein</topology>
        <orientation evidence="1">Cytoplasmic side</orientation>
    </subcellularLocation>
</comment>
<dbReference type="Gene3D" id="1.10.3630.10">
    <property type="entry name" value="yeast vps74-n-term truncation variant domain like"/>
    <property type="match status" value="1"/>
</dbReference>
<dbReference type="GO" id="GO:0005737">
    <property type="term" value="C:cytoplasm"/>
    <property type="evidence" value="ECO:0007669"/>
    <property type="project" value="UniProtKB-ARBA"/>
</dbReference>
<evidence type="ECO:0000256" key="3">
    <source>
        <dbReference type="ARBA" id="ARBA00023121"/>
    </source>
</evidence>
<protein>
    <submittedName>
        <fullName evidence="5">Golgi phosphoprotein 3 (GPP34)</fullName>
    </submittedName>
</protein>
<organism evidence="5 6">
    <name type="scientific">Glycomyces sambucus</name>
    <dbReference type="NCBI Taxonomy" id="380244"/>
    <lineage>
        <taxon>Bacteria</taxon>
        <taxon>Bacillati</taxon>
        <taxon>Actinomycetota</taxon>
        <taxon>Actinomycetes</taxon>
        <taxon>Glycomycetales</taxon>
        <taxon>Glycomycetaceae</taxon>
        <taxon>Glycomyces</taxon>
    </lineage>
</organism>
<evidence type="ECO:0000256" key="4">
    <source>
        <dbReference type="ARBA" id="ARBA00023136"/>
    </source>
</evidence>
<keyword evidence="2" id="KW-0333">Golgi apparatus</keyword>